<feature type="compositionally biased region" description="Pro residues" evidence="1">
    <location>
        <begin position="56"/>
        <end position="75"/>
    </location>
</feature>
<feature type="region of interest" description="Disordered" evidence="1">
    <location>
        <begin position="243"/>
        <end position="282"/>
    </location>
</feature>
<dbReference type="AlphaFoldDB" id="A0A8J2X510"/>
<proteinExistence type="predicted"/>
<feature type="region of interest" description="Disordered" evidence="1">
    <location>
        <begin position="33"/>
        <end position="123"/>
    </location>
</feature>
<feature type="chain" id="PRO_5035315937" evidence="2">
    <location>
        <begin position="22"/>
        <end position="282"/>
    </location>
</feature>
<gene>
    <name evidence="3" type="ORF">PECAL_4P24690</name>
</gene>
<dbReference type="Proteomes" id="UP000789595">
    <property type="component" value="Unassembled WGS sequence"/>
</dbReference>
<keyword evidence="2" id="KW-0732">Signal</keyword>
<comment type="caution">
    <text evidence="3">The sequence shown here is derived from an EMBL/GenBank/DDBJ whole genome shotgun (WGS) entry which is preliminary data.</text>
</comment>
<dbReference type="EMBL" id="CAKKNE010000004">
    <property type="protein sequence ID" value="CAH0375146.1"/>
    <property type="molecule type" value="Genomic_DNA"/>
</dbReference>
<protein>
    <submittedName>
        <fullName evidence="3">Uncharacterized protein</fullName>
    </submittedName>
</protein>
<feature type="compositionally biased region" description="Low complexity" evidence="1">
    <location>
        <begin position="77"/>
        <end position="88"/>
    </location>
</feature>
<evidence type="ECO:0000313" key="4">
    <source>
        <dbReference type="Proteomes" id="UP000789595"/>
    </source>
</evidence>
<evidence type="ECO:0000313" key="3">
    <source>
        <dbReference type="EMBL" id="CAH0375146.1"/>
    </source>
</evidence>
<accession>A0A8J2X510</accession>
<evidence type="ECO:0000256" key="1">
    <source>
        <dbReference type="SAM" id="MobiDB-lite"/>
    </source>
</evidence>
<feature type="compositionally biased region" description="Pro residues" evidence="1">
    <location>
        <begin position="265"/>
        <end position="282"/>
    </location>
</feature>
<name>A0A8J2X510_9STRA</name>
<evidence type="ECO:0000256" key="2">
    <source>
        <dbReference type="SAM" id="SignalP"/>
    </source>
</evidence>
<reference evidence="3" key="1">
    <citation type="submission" date="2021-11" db="EMBL/GenBank/DDBJ databases">
        <authorList>
            <consortium name="Genoscope - CEA"/>
            <person name="William W."/>
        </authorList>
    </citation>
    <scope>NUCLEOTIDE SEQUENCE</scope>
</reference>
<sequence>MILRSKQALLWLALLLARGSAFVPVSPLHNKPTLLHAKKKKKSKRVQKKQAAKAAPAPPPAPAPAPPPVATPPPVTFDAAIAPEAPAAPAAPPPVAFDAPAPPPVAFDAPPPAPAPPMTPAAAPFDEDLKSLIVDEPGKLFGQTADEQLFGSRPKGAPAPKLRAKQPVVEEDDVDSKWPLPRLELPDFGGVEKIGGERPADPTDSFDYGVGGIVKKAVYATAFAAVVWEVYINSPFFERAAPPPAVTAVQEEMSKYQPPVEVEDPPQPPPEPIVPPPPATFE</sequence>
<feature type="compositionally biased region" description="Pro residues" evidence="1">
    <location>
        <begin position="89"/>
        <end position="119"/>
    </location>
</feature>
<feature type="region of interest" description="Disordered" evidence="1">
    <location>
        <begin position="144"/>
        <end position="206"/>
    </location>
</feature>
<organism evidence="3 4">
    <name type="scientific">Pelagomonas calceolata</name>
    <dbReference type="NCBI Taxonomy" id="35677"/>
    <lineage>
        <taxon>Eukaryota</taxon>
        <taxon>Sar</taxon>
        <taxon>Stramenopiles</taxon>
        <taxon>Ochrophyta</taxon>
        <taxon>Pelagophyceae</taxon>
        <taxon>Pelagomonadales</taxon>
        <taxon>Pelagomonadaceae</taxon>
        <taxon>Pelagomonas</taxon>
    </lineage>
</organism>
<dbReference type="OrthoDB" id="46853at2759"/>
<feature type="compositionally biased region" description="Basic residues" evidence="1">
    <location>
        <begin position="36"/>
        <end position="51"/>
    </location>
</feature>
<keyword evidence="4" id="KW-1185">Reference proteome</keyword>
<feature type="signal peptide" evidence="2">
    <location>
        <begin position="1"/>
        <end position="21"/>
    </location>
</feature>